<dbReference type="Proteomes" id="UP001629113">
    <property type="component" value="Unassembled WGS sequence"/>
</dbReference>
<comment type="similarity">
    <text evidence="4">Belongs to the YAE1 family.</text>
</comment>
<comment type="subunit">
    <text evidence="5">May form a complex with LTO1.</text>
</comment>
<evidence type="ECO:0000313" key="12">
    <source>
        <dbReference type="EMBL" id="KAL3420258.1"/>
    </source>
</evidence>
<dbReference type="PANTHER" id="PTHR18829:SF0">
    <property type="entry name" value="PROTEIN YAE1 HOMOLOG"/>
    <property type="match status" value="1"/>
</dbReference>
<reference evidence="12 13" key="1">
    <citation type="submission" date="2024-06" db="EMBL/GenBank/DDBJ databases">
        <title>Complete genome of Phlyctema vagabunda strain 19-DSS-EL-015.</title>
        <authorList>
            <person name="Fiorenzani C."/>
        </authorList>
    </citation>
    <scope>NUCLEOTIDE SEQUENCE [LARGE SCALE GENOMIC DNA]</scope>
    <source>
        <strain evidence="12 13">19-DSS-EL-015</strain>
    </source>
</reference>
<protein>
    <recommendedName>
        <fullName evidence="7">Protein YAE1</fullName>
    </recommendedName>
    <alternativeName>
        <fullName evidence="6">Protein yae1</fullName>
    </alternativeName>
</protein>
<comment type="subcellular location">
    <subcellularLocation>
        <location evidence="3">Cytoplasm</location>
    </subcellularLocation>
    <subcellularLocation>
        <location evidence="2">Nucleus</location>
    </subcellularLocation>
</comment>
<keyword evidence="8" id="KW-0963">Cytoplasm</keyword>
<gene>
    <name evidence="12" type="ORF">PVAG01_08757</name>
</gene>
<evidence type="ECO:0000259" key="11">
    <source>
        <dbReference type="Pfam" id="PF09811"/>
    </source>
</evidence>
<evidence type="ECO:0000256" key="10">
    <source>
        <dbReference type="SAM" id="MobiDB-lite"/>
    </source>
</evidence>
<evidence type="ECO:0000256" key="8">
    <source>
        <dbReference type="ARBA" id="ARBA00022490"/>
    </source>
</evidence>
<dbReference type="InterPro" id="IPR038881">
    <property type="entry name" value="Yae1-like"/>
</dbReference>
<name>A0ABR4PAA9_9HELO</name>
<comment type="caution">
    <text evidence="12">The sequence shown here is derived from an EMBL/GenBank/DDBJ whole genome shotgun (WGS) entry which is preliminary data.</text>
</comment>
<feature type="domain" description="Essential protein Yae1 N-terminal" evidence="11">
    <location>
        <begin position="87"/>
        <end position="125"/>
    </location>
</feature>
<dbReference type="InterPro" id="IPR019191">
    <property type="entry name" value="Essential_protein_Yae1_N"/>
</dbReference>
<comment type="function">
    <text evidence="1">The complex LTO1:YAE1 may function as a target specific adapter that probably recruits apo-RPLI1 to the cytosolic iron-sulfur protein assembly (CIA) complex machinery. May be required for biogenesis of the large ribosomal subunit and initiation of translation.</text>
</comment>
<keyword evidence="13" id="KW-1185">Reference proteome</keyword>
<evidence type="ECO:0000313" key="13">
    <source>
        <dbReference type="Proteomes" id="UP001629113"/>
    </source>
</evidence>
<dbReference type="Pfam" id="PF09811">
    <property type="entry name" value="Yae1_N"/>
    <property type="match status" value="1"/>
</dbReference>
<dbReference type="PANTHER" id="PTHR18829">
    <property type="entry name" value="PROTEIN YAE1 HOMOLOG"/>
    <property type="match status" value="1"/>
</dbReference>
<feature type="region of interest" description="Disordered" evidence="10">
    <location>
        <begin position="1"/>
        <end position="92"/>
    </location>
</feature>
<organism evidence="12 13">
    <name type="scientific">Phlyctema vagabunda</name>
    <dbReference type="NCBI Taxonomy" id="108571"/>
    <lineage>
        <taxon>Eukaryota</taxon>
        <taxon>Fungi</taxon>
        <taxon>Dikarya</taxon>
        <taxon>Ascomycota</taxon>
        <taxon>Pezizomycotina</taxon>
        <taxon>Leotiomycetes</taxon>
        <taxon>Helotiales</taxon>
        <taxon>Dermateaceae</taxon>
        <taxon>Phlyctema</taxon>
    </lineage>
</organism>
<evidence type="ECO:0000256" key="5">
    <source>
        <dbReference type="ARBA" id="ARBA00011427"/>
    </source>
</evidence>
<dbReference type="EMBL" id="JBFCZG010000007">
    <property type="protein sequence ID" value="KAL3420258.1"/>
    <property type="molecule type" value="Genomic_DNA"/>
</dbReference>
<evidence type="ECO:0000256" key="1">
    <source>
        <dbReference type="ARBA" id="ARBA00003836"/>
    </source>
</evidence>
<evidence type="ECO:0000256" key="7">
    <source>
        <dbReference type="ARBA" id="ARBA00018400"/>
    </source>
</evidence>
<keyword evidence="9" id="KW-0539">Nucleus</keyword>
<proteinExistence type="inferred from homology"/>
<accession>A0ABR4PAA9</accession>
<evidence type="ECO:0000256" key="2">
    <source>
        <dbReference type="ARBA" id="ARBA00004123"/>
    </source>
</evidence>
<evidence type="ECO:0000256" key="3">
    <source>
        <dbReference type="ARBA" id="ARBA00004496"/>
    </source>
</evidence>
<evidence type="ECO:0000256" key="4">
    <source>
        <dbReference type="ARBA" id="ARBA00007096"/>
    </source>
</evidence>
<evidence type="ECO:0000256" key="6">
    <source>
        <dbReference type="ARBA" id="ARBA00017286"/>
    </source>
</evidence>
<evidence type="ECO:0000256" key="9">
    <source>
        <dbReference type="ARBA" id="ARBA00023242"/>
    </source>
</evidence>
<feature type="compositionally biased region" description="Basic and acidic residues" evidence="10">
    <location>
        <begin position="55"/>
        <end position="89"/>
    </location>
</feature>
<sequence length="254" mass="27690">MFRDDEIFPMATRTPITETQDADPRINSNDDFDDVFGSAPPSPSPSSRVAIRSDNAYHSDSHDDTPRSANDEVSDIPRLKEKHQTEGYRDGVTAGKATSVQAGFDEGYGLGAVLGLKIGALLGLLEGLAAAVSKVEGLIAERARLQNLLLKARADLTTERVFGRQWWGEDGIWTFPVEGEGVEGSDVLFPDVVRAHPLVKKWQELVDAEINTWGLDLKVMDMEEAAGEVEAKPARKETSDEGKVLGAAKAELNW</sequence>